<sequence>MQIILNRQNKICLNSDEMAIASYNQGETPNSNTEKC</sequence>
<proteinExistence type="predicted"/>
<dbReference type="AlphaFoldDB" id="A0A7Z9DZF6"/>
<evidence type="ECO:0000313" key="2">
    <source>
        <dbReference type="Proteomes" id="UP000182190"/>
    </source>
</evidence>
<evidence type="ECO:0000313" key="1">
    <source>
        <dbReference type="EMBL" id="VXD15019.1"/>
    </source>
</evidence>
<organism evidence="1 2">
    <name type="scientific">Planktothrix paucivesiculata PCC 9631</name>
    <dbReference type="NCBI Taxonomy" id="671071"/>
    <lineage>
        <taxon>Bacteria</taxon>
        <taxon>Bacillati</taxon>
        <taxon>Cyanobacteriota</taxon>
        <taxon>Cyanophyceae</taxon>
        <taxon>Oscillatoriophycideae</taxon>
        <taxon>Oscillatoriales</taxon>
        <taxon>Microcoleaceae</taxon>
        <taxon>Planktothrix</taxon>
    </lineage>
</organism>
<gene>
    <name evidence="1" type="ORF">PL9631_1100061</name>
</gene>
<name>A0A7Z9DZF6_9CYAN</name>
<comment type="caution">
    <text evidence="1">The sequence shown here is derived from an EMBL/GenBank/DDBJ whole genome shotgun (WGS) entry which is preliminary data.</text>
</comment>
<dbReference type="Proteomes" id="UP000182190">
    <property type="component" value="Unassembled WGS sequence"/>
</dbReference>
<accession>A0A7Z9DZF6</accession>
<protein>
    <submittedName>
        <fullName evidence="1">Uncharacterized protein</fullName>
    </submittedName>
</protein>
<reference evidence="1" key="1">
    <citation type="submission" date="2019-10" db="EMBL/GenBank/DDBJ databases">
        <authorList>
            <consortium name="Genoscope - CEA"/>
            <person name="William W."/>
        </authorList>
    </citation>
    <scope>NUCLEOTIDE SEQUENCE [LARGE SCALE GENOMIC DNA]</scope>
    <source>
        <strain evidence="1">BBR_PRJEB10994</strain>
    </source>
</reference>
<keyword evidence="2" id="KW-1185">Reference proteome</keyword>
<dbReference type="EMBL" id="CZCS02000014">
    <property type="protein sequence ID" value="VXD15019.1"/>
    <property type="molecule type" value="Genomic_DNA"/>
</dbReference>